<comment type="caution">
    <text evidence="5">The sequence shown here is derived from an EMBL/GenBank/DDBJ whole genome shotgun (WGS) entry which is preliminary data.</text>
</comment>
<keyword evidence="1" id="KW-0677">Repeat</keyword>
<name>A0AAE0LHM9_9CHLO</name>
<dbReference type="PROSITE" id="PS50222">
    <property type="entry name" value="EF_HAND_2"/>
    <property type="match status" value="4"/>
</dbReference>
<evidence type="ECO:0000313" key="5">
    <source>
        <dbReference type="EMBL" id="KAK3285125.1"/>
    </source>
</evidence>
<organism evidence="5 6">
    <name type="scientific">Cymbomonas tetramitiformis</name>
    <dbReference type="NCBI Taxonomy" id="36881"/>
    <lineage>
        <taxon>Eukaryota</taxon>
        <taxon>Viridiplantae</taxon>
        <taxon>Chlorophyta</taxon>
        <taxon>Pyramimonadophyceae</taxon>
        <taxon>Pyramimonadales</taxon>
        <taxon>Pyramimonadaceae</taxon>
        <taxon>Cymbomonas</taxon>
    </lineage>
</organism>
<feature type="domain" description="EF-hand" evidence="4">
    <location>
        <begin position="55"/>
        <end position="90"/>
    </location>
</feature>
<dbReference type="InterPro" id="IPR018247">
    <property type="entry name" value="EF_Hand_1_Ca_BS"/>
</dbReference>
<dbReference type="InterPro" id="IPR011992">
    <property type="entry name" value="EF-hand-dom_pair"/>
</dbReference>
<feature type="domain" description="EF-hand" evidence="4">
    <location>
        <begin position="196"/>
        <end position="231"/>
    </location>
</feature>
<evidence type="ECO:0000256" key="3">
    <source>
        <dbReference type="SAM" id="MobiDB-lite"/>
    </source>
</evidence>
<feature type="compositionally biased region" description="Polar residues" evidence="3">
    <location>
        <begin position="29"/>
        <end position="39"/>
    </location>
</feature>
<reference evidence="5 6" key="1">
    <citation type="journal article" date="2015" name="Genome Biol. Evol.">
        <title>Comparative Genomics of a Bacterivorous Green Alga Reveals Evolutionary Causalities and Consequences of Phago-Mixotrophic Mode of Nutrition.</title>
        <authorList>
            <person name="Burns J.A."/>
            <person name="Paasch A."/>
            <person name="Narechania A."/>
            <person name="Kim E."/>
        </authorList>
    </citation>
    <scope>NUCLEOTIDE SEQUENCE [LARGE SCALE GENOMIC DNA]</scope>
    <source>
        <strain evidence="5 6">PLY_AMNH</strain>
    </source>
</reference>
<proteinExistence type="predicted"/>
<evidence type="ECO:0000313" key="6">
    <source>
        <dbReference type="Proteomes" id="UP001190700"/>
    </source>
</evidence>
<dbReference type="SMART" id="SM00054">
    <property type="entry name" value="EFh"/>
    <property type="match status" value="4"/>
</dbReference>
<dbReference type="Gene3D" id="1.10.238.10">
    <property type="entry name" value="EF-hand"/>
    <property type="match status" value="2"/>
</dbReference>
<feature type="domain" description="EF-hand" evidence="4">
    <location>
        <begin position="232"/>
        <end position="267"/>
    </location>
</feature>
<dbReference type="PANTHER" id="PTHR23050">
    <property type="entry name" value="CALCIUM BINDING PROTEIN"/>
    <property type="match status" value="1"/>
</dbReference>
<dbReference type="AlphaFoldDB" id="A0AAE0LHM9"/>
<feature type="region of interest" description="Disordered" evidence="3">
    <location>
        <begin position="138"/>
        <end position="179"/>
    </location>
</feature>
<dbReference type="PROSITE" id="PS00018">
    <property type="entry name" value="EF_HAND_1"/>
    <property type="match status" value="4"/>
</dbReference>
<dbReference type="EMBL" id="LGRX02001957">
    <property type="protein sequence ID" value="KAK3285125.1"/>
    <property type="molecule type" value="Genomic_DNA"/>
</dbReference>
<dbReference type="InterPro" id="IPR050145">
    <property type="entry name" value="Centrin_CML-like"/>
</dbReference>
<dbReference type="InterPro" id="IPR002048">
    <property type="entry name" value="EF_hand_dom"/>
</dbReference>
<dbReference type="GO" id="GO:0005509">
    <property type="term" value="F:calcium ion binding"/>
    <property type="evidence" value="ECO:0007669"/>
    <property type="project" value="InterPro"/>
</dbReference>
<dbReference type="Pfam" id="PF13499">
    <property type="entry name" value="EF-hand_7"/>
    <property type="match status" value="2"/>
</dbReference>
<accession>A0AAE0LHM9</accession>
<evidence type="ECO:0000256" key="2">
    <source>
        <dbReference type="ARBA" id="ARBA00022837"/>
    </source>
</evidence>
<dbReference type="SUPFAM" id="SSF47473">
    <property type="entry name" value="EF-hand"/>
    <property type="match status" value="1"/>
</dbReference>
<evidence type="ECO:0000256" key="1">
    <source>
        <dbReference type="ARBA" id="ARBA00022737"/>
    </source>
</evidence>
<keyword evidence="2" id="KW-0106">Calcium</keyword>
<feature type="region of interest" description="Disordered" evidence="3">
    <location>
        <begin position="22"/>
        <end position="55"/>
    </location>
</feature>
<feature type="domain" description="EF-hand" evidence="4">
    <location>
        <begin position="91"/>
        <end position="126"/>
    </location>
</feature>
<feature type="compositionally biased region" description="Basic and acidic residues" evidence="3">
    <location>
        <begin position="159"/>
        <end position="173"/>
    </location>
</feature>
<keyword evidence="6" id="KW-1185">Reference proteome</keyword>
<dbReference type="CDD" id="cd00051">
    <property type="entry name" value="EFh"/>
    <property type="match status" value="2"/>
</dbReference>
<gene>
    <name evidence="5" type="ORF">CYMTET_7258</name>
</gene>
<evidence type="ECO:0000259" key="4">
    <source>
        <dbReference type="PROSITE" id="PS50222"/>
    </source>
</evidence>
<dbReference type="Proteomes" id="UP001190700">
    <property type="component" value="Unassembled WGS sequence"/>
</dbReference>
<sequence>MAHGSRKPIKVLQVHELPKISATPKILSRQASPTTQKRGCNTPPLPSIDGGARPQNEPARVKAIREFDFNGDGQISFEEFRKACGQFGKAMSNHKMKQLFAKMDKSGDGFIDVAEFMTSDLMKWAKPVQEVDPRMTRGLRTGMDHQNTGSGRMLGSSFDRSRSAVKSSEEMHRQQGASQAMAIQMARAKLRGNSFASGLTIYKAFQFFDTDDSGSLSREEFATAMQALKIPVKNEVIDELISTFDESGDGAIDYKEFTSTFAPGGKSSIYKPMMKTVA</sequence>
<protein>
    <recommendedName>
        <fullName evidence="4">EF-hand domain-containing protein</fullName>
    </recommendedName>
</protein>